<evidence type="ECO:0000313" key="2">
    <source>
        <dbReference type="EMBL" id="KAF3770776.1"/>
    </source>
</evidence>
<dbReference type="RefSeq" id="XP_040781737.1">
    <property type="nucleotide sequence ID" value="XM_040920053.1"/>
</dbReference>
<comment type="caution">
    <text evidence="2">The sequence shown here is derived from an EMBL/GenBank/DDBJ whole genome shotgun (WGS) entry which is preliminary data.</text>
</comment>
<protein>
    <submittedName>
        <fullName evidence="2">Uncharacterized protein</fullName>
    </submittedName>
</protein>
<keyword evidence="3" id="KW-1185">Reference proteome</keyword>
<name>A0A9P4YCD8_CRYP1</name>
<proteinExistence type="predicted"/>
<feature type="transmembrane region" description="Helical" evidence="1">
    <location>
        <begin position="36"/>
        <end position="55"/>
    </location>
</feature>
<gene>
    <name evidence="2" type="ORF">M406DRAFT_326200</name>
</gene>
<organism evidence="2 3">
    <name type="scientific">Cryphonectria parasitica (strain ATCC 38755 / EP155)</name>
    <dbReference type="NCBI Taxonomy" id="660469"/>
    <lineage>
        <taxon>Eukaryota</taxon>
        <taxon>Fungi</taxon>
        <taxon>Dikarya</taxon>
        <taxon>Ascomycota</taxon>
        <taxon>Pezizomycotina</taxon>
        <taxon>Sordariomycetes</taxon>
        <taxon>Sordariomycetidae</taxon>
        <taxon>Diaporthales</taxon>
        <taxon>Cryphonectriaceae</taxon>
        <taxon>Cryphonectria-Endothia species complex</taxon>
        <taxon>Cryphonectria</taxon>
    </lineage>
</organism>
<accession>A0A9P4YCD8</accession>
<dbReference type="OrthoDB" id="5218156at2759"/>
<dbReference type="GeneID" id="63837182"/>
<keyword evidence="1" id="KW-0812">Transmembrane</keyword>
<dbReference type="EMBL" id="MU032344">
    <property type="protein sequence ID" value="KAF3770776.1"/>
    <property type="molecule type" value="Genomic_DNA"/>
</dbReference>
<reference evidence="2" key="1">
    <citation type="journal article" date="2020" name="Phytopathology">
        <title>Genome sequence of the chestnut blight fungus Cryphonectria parasitica EP155: A fundamental resource for an archetypical invasive plant pathogen.</title>
        <authorList>
            <person name="Crouch J.A."/>
            <person name="Dawe A."/>
            <person name="Aerts A."/>
            <person name="Barry K."/>
            <person name="Churchill A.C.L."/>
            <person name="Grimwood J."/>
            <person name="Hillman B."/>
            <person name="Milgroom M.G."/>
            <person name="Pangilinan J."/>
            <person name="Smith M."/>
            <person name="Salamov A."/>
            <person name="Schmutz J."/>
            <person name="Yadav J."/>
            <person name="Grigoriev I.V."/>
            <person name="Nuss D."/>
        </authorList>
    </citation>
    <scope>NUCLEOTIDE SEQUENCE</scope>
    <source>
        <strain evidence="2">EP155</strain>
    </source>
</reference>
<keyword evidence="1" id="KW-1133">Transmembrane helix</keyword>
<dbReference type="Proteomes" id="UP000803844">
    <property type="component" value="Unassembled WGS sequence"/>
</dbReference>
<evidence type="ECO:0000313" key="3">
    <source>
        <dbReference type="Proteomes" id="UP000803844"/>
    </source>
</evidence>
<keyword evidence="1" id="KW-0472">Membrane</keyword>
<sequence length="129" mass="14171">MSPIPPVNATWTSFNTTTPMAQGSNESPWAMDLSTLVQIVFGVLGIIKTAVNFFYNRSKIQGVMLGLGTGRQAPDQNLAHDECKICNRPASVSTARSIDSGKYLWSQSETRIWGRQAFEEMQIFGGSPK</sequence>
<evidence type="ECO:0000256" key="1">
    <source>
        <dbReference type="SAM" id="Phobius"/>
    </source>
</evidence>
<dbReference type="AlphaFoldDB" id="A0A9P4YCD8"/>